<comment type="caution">
    <text evidence="2">The sequence shown here is derived from an EMBL/GenBank/DDBJ whole genome shotgun (WGS) entry which is preliminary data.</text>
</comment>
<dbReference type="EMBL" id="NPBS01000035">
    <property type="protein sequence ID" value="PAF26530.1"/>
    <property type="molecule type" value="Genomic_DNA"/>
</dbReference>
<keyword evidence="1" id="KW-1133">Transmembrane helix</keyword>
<reference evidence="2 3" key="1">
    <citation type="submission" date="2017-07" db="EMBL/GenBank/DDBJ databases">
        <title>Isolation and whole genome analysis of endospore-forming bacteria from heroin.</title>
        <authorList>
            <person name="Kalinowski J."/>
            <person name="Ahrens B."/>
            <person name="Al-Dilaimi A."/>
            <person name="Winkler A."/>
            <person name="Wibberg D."/>
            <person name="Schleenbecker U."/>
            <person name="Ruckert C."/>
            <person name="Wolfel R."/>
            <person name="Grass G."/>
        </authorList>
    </citation>
    <scope>NUCLEOTIDE SEQUENCE [LARGE SCALE GENOMIC DNA]</scope>
    <source>
        <strain evidence="2 3">7523-2</strain>
    </source>
</reference>
<organism evidence="2 3">
    <name type="scientific">Shouchella clausii</name>
    <name type="common">Alkalihalobacillus clausii</name>
    <dbReference type="NCBI Taxonomy" id="79880"/>
    <lineage>
        <taxon>Bacteria</taxon>
        <taxon>Bacillati</taxon>
        <taxon>Bacillota</taxon>
        <taxon>Bacilli</taxon>
        <taxon>Bacillales</taxon>
        <taxon>Bacillaceae</taxon>
        <taxon>Shouchella</taxon>
    </lineage>
</organism>
<dbReference type="Proteomes" id="UP000216133">
    <property type="component" value="Unassembled WGS sequence"/>
</dbReference>
<protein>
    <recommendedName>
        <fullName evidence="4">DUF3311 domain-containing protein</fullName>
    </recommendedName>
</protein>
<keyword evidence="1" id="KW-0812">Transmembrane</keyword>
<accession>A0A268S221</accession>
<evidence type="ECO:0008006" key="4">
    <source>
        <dbReference type="Google" id="ProtNLM"/>
    </source>
</evidence>
<name>A0A268S221_SHOCL</name>
<evidence type="ECO:0000313" key="2">
    <source>
        <dbReference type="EMBL" id="PAF26530.1"/>
    </source>
</evidence>
<sequence>MDKNIKEPVKKPWIWVVMGLLVLFNAPWYLPKGSAEPFIFGFPYWAVITIILSLALCGYISWLMFSQWNIVEDVEEESEEERRSGP</sequence>
<proteinExistence type="predicted"/>
<evidence type="ECO:0000256" key="1">
    <source>
        <dbReference type="SAM" id="Phobius"/>
    </source>
</evidence>
<feature type="transmembrane region" description="Helical" evidence="1">
    <location>
        <begin position="12"/>
        <end position="30"/>
    </location>
</feature>
<gene>
    <name evidence="2" type="ORF">CHH61_07905</name>
</gene>
<keyword evidence="1" id="KW-0472">Membrane</keyword>
<dbReference type="AlphaFoldDB" id="A0A268S221"/>
<feature type="transmembrane region" description="Helical" evidence="1">
    <location>
        <begin position="42"/>
        <end position="65"/>
    </location>
</feature>
<dbReference type="RefSeq" id="WP_095237727.1">
    <property type="nucleotide sequence ID" value="NZ_CP155469.1"/>
</dbReference>
<evidence type="ECO:0000313" key="3">
    <source>
        <dbReference type="Proteomes" id="UP000216133"/>
    </source>
</evidence>